<dbReference type="GO" id="GO:0051087">
    <property type="term" value="F:protein-folding chaperone binding"/>
    <property type="evidence" value="ECO:0007669"/>
    <property type="project" value="TreeGrafter"/>
</dbReference>
<keyword evidence="4" id="KW-1185">Reference proteome</keyword>
<proteinExistence type="predicted"/>
<dbReference type="PANTHER" id="PTHR21634">
    <property type="entry name" value="RE13835P"/>
    <property type="match status" value="1"/>
</dbReference>
<dbReference type="STRING" id="6832.A0A553N768"/>
<dbReference type="GO" id="GO:0005737">
    <property type="term" value="C:cytoplasm"/>
    <property type="evidence" value="ECO:0007669"/>
    <property type="project" value="TreeGrafter"/>
</dbReference>
<name>A0A553N768_TIGCA</name>
<dbReference type="Proteomes" id="UP000318571">
    <property type="component" value="Chromosome 8"/>
</dbReference>
<feature type="domain" description="Folliculin-interacting protein middle" evidence="2">
    <location>
        <begin position="408"/>
        <end position="444"/>
    </location>
</feature>
<dbReference type="GO" id="GO:0042030">
    <property type="term" value="F:ATPase inhibitor activity"/>
    <property type="evidence" value="ECO:0007669"/>
    <property type="project" value="TreeGrafter"/>
</dbReference>
<feature type="compositionally biased region" description="Polar residues" evidence="1">
    <location>
        <begin position="203"/>
        <end position="214"/>
    </location>
</feature>
<feature type="region of interest" description="Disordered" evidence="1">
    <location>
        <begin position="546"/>
        <end position="577"/>
    </location>
</feature>
<dbReference type="InterPro" id="IPR028085">
    <property type="entry name" value="FNIP_mid_dom"/>
</dbReference>
<gene>
    <name evidence="3" type="ORF">TCAL_16270</name>
</gene>
<dbReference type="PANTHER" id="PTHR21634:SF9">
    <property type="entry name" value="RE13835P"/>
    <property type="match status" value="1"/>
</dbReference>
<reference evidence="3 4" key="1">
    <citation type="journal article" date="2018" name="Nat. Ecol. Evol.">
        <title>Genomic signatures of mitonuclear coevolution across populations of Tigriopus californicus.</title>
        <authorList>
            <person name="Barreto F.S."/>
            <person name="Watson E.T."/>
            <person name="Lima T.G."/>
            <person name="Willett C.S."/>
            <person name="Edmands S."/>
            <person name="Li W."/>
            <person name="Burton R.S."/>
        </authorList>
    </citation>
    <scope>NUCLEOTIDE SEQUENCE [LARGE SCALE GENOMIC DNA]</scope>
    <source>
        <strain evidence="3 4">San Diego</strain>
    </source>
</reference>
<dbReference type="EMBL" id="VCGU01000459">
    <property type="protein sequence ID" value="TRY61243.1"/>
    <property type="molecule type" value="Genomic_DNA"/>
</dbReference>
<evidence type="ECO:0000313" key="4">
    <source>
        <dbReference type="Proteomes" id="UP000318571"/>
    </source>
</evidence>
<feature type="region of interest" description="Disordered" evidence="1">
    <location>
        <begin position="172"/>
        <end position="214"/>
    </location>
</feature>
<comment type="caution">
    <text evidence="3">The sequence shown here is derived from an EMBL/GenBank/DDBJ whole genome shotgun (WGS) entry which is preliminary data.</text>
</comment>
<protein>
    <recommendedName>
        <fullName evidence="2">Folliculin-interacting protein middle domain-containing protein</fullName>
    </recommendedName>
</protein>
<organism evidence="3 4">
    <name type="scientific">Tigriopus californicus</name>
    <name type="common">Marine copepod</name>
    <dbReference type="NCBI Taxonomy" id="6832"/>
    <lineage>
        <taxon>Eukaryota</taxon>
        <taxon>Metazoa</taxon>
        <taxon>Ecdysozoa</taxon>
        <taxon>Arthropoda</taxon>
        <taxon>Crustacea</taxon>
        <taxon>Multicrustacea</taxon>
        <taxon>Hexanauplia</taxon>
        <taxon>Copepoda</taxon>
        <taxon>Harpacticoida</taxon>
        <taxon>Harpacticidae</taxon>
        <taxon>Tigriopus</taxon>
    </lineage>
</organism>
<sequence length="577" mass="64552">MASNFWSKIWPLRPTPTPIENTKRRHWTTLLQETSLKDQAELGEITKFRLIVFRESRSKARRCLFDSDTVIREDLTVDVGLSPREEFVQVFEEKYGYKYQPKKKDVNRISEMIFGSVPVAHGGRNFKLFPMDNPEDILLSFLTDIVKTKSASNGSSFNSSFGSSVSTVSLDGTSPSELQVPRGFQDFPSPRVSRPDSGIYAHSTASRPTEGSNCSSIDHLLMGQSYHSGHLQEVDSKGWESDLSLQLRVRSMMETGSLGSIPQVLPSCQPGSLTSNSSFRAVVETPSSKESLNVPSVDNLAKDVNKSFVDYLQVRVPAASSPDYTTLGVGLLISCPMDLQQVLLESQSFIDETLGWVKQSTSDALEQKQQFAHLMYKLWEKINADLLSFFQSQRLAELAWHQVSQCTIIGFPPRACKTVVIGANESLLQSLMYVLSYFIRCSIVIKNRCETEVPNLDQIITQHIPVGTNPSAVPPSSGEIPQRSKVNQMRRVHTTIAHLEDSDRFQAGTRRPPLRRQSSASEEVTFIVGENERLLTPATLAAFKERSSVKDQDFQRLTKEGSMSRLGPFPRQAFDPN</sequence>
<feature type="compositionally biased region" description="Basic and acidic residues" evidence="1">
    <location>
        <begin position="546"/>
        <end position="559"/>
    </location>
</feature>
<dbReference type="Pfam" id="PF14637">
    <property type="entry name" value="FNIP_M"/>
    <property type="match status" value="1"/>
</dbReference>
<accession>A0A553N768</accession>
<evidence type="ECO:0000259" key="2">
    <source>
        <dbReference type="Pfam" id="PF14637"/>
    </source>
</evidence>
<dbReference type="AlphaFoldDB" id="A0A553N768"/>
<evidence type="ECO:0000313" key="3">
    <source>
        <dbReference type="EMBL" id="TRY61243.1"/>
    </source>
</evidence>
<evidence type="ECO:0000256" key="1">
    <source>
        <dbReference type="SAM" id="MobiDB-lite"/>
    </source>
</evidence>